<evidence type="ECO:0000256" key="1">
    <source>
        <dbReference type="SAM" id="Phobius"/>
    </source>
</evidence>
<name>A0A2R5G2H6_9STRA</name>
<feature type="transmembrane region" description="Helical" evidence="1">
    <location>
        <begin position="166"/>
        <end position="185"/>
    </location>
</feature>
<evidence type="ECO:0000313" key="2">
    <source>
        <dbReference type="EMBL" id="GBG25227.1"/>
    </source>
</evidence>
<feature type="transmembrane region" description="Helical" evidence="1">
    <location>
        <begin position="191"/>
        <end position="207"/>
    </location>
</feature>
<feature type="transmembrane region" description="Helical" evidence="1">
    <location>
        <begin position="86"/>
        <end position="112"/>
    </location>
</feature>
<keyword evidence="1" id="KW-0812">Transmembrane</keyword>
<feature type="transmembrane region" description="Helical" evidence="1">
    <location>
        <begin position="21"/>
        <end position="40"/>
    </location>
</feature>
<dbReference type="OrthoDB" id="8068875at2759"/>
<dbReference type="PANTHER" id="PTHR31610:SF0">
    <property type="entry name" value="SLC26A_SULP TRANSPORTER DOMAIN-CONTAINING PROTEIN"/>
    <property type="match status" value="1"/>
</dbReference>
<keyword evidence="1" id="KW-0472">Membrane</keyword>
<feature type="transmembrane region" description="Helical" evidence="1">
    <location>
        <begin position="306"/>
        <end position="326"/>
    </location>
</feature>
<feature type="transmembrane region" description="Helical" evidence="1">
    <location>
        <begin position="392"/>
        <end position="408"/>
    </location>
</feature>
<dbReference type="PANTHER" id="PTHR31610">
    <property type="entry name" value="SLR0360 PROTEIN"/>
    <property type="match status" value="1"/>
</dbReference>
<keyword evidence="3" id="KW-1185">Reference proteome</keyword>
<gene>
    <name evidence="2" type="ORF">FCC1311_014442</name>
</gene>
<dbReference type="EMBL" id="BEYU01000012">
    <property type="protein sequence ID" value="GBG25227.1"/>
    <property type="molecule type" value="Genomic_DNA"/>
</dbReference>
<keyword evidence="1" id="KW-1133">Transmembrane helix</keyword>
<organism evidence="2 3">
    <name type="scientific">Hondaea fermentalgiana</name>
    <dbReference type="NCBI Taxonomy" id="2315210"/>
    <lineage>
        <taxon>Eukaryota</taxon>
        <taxon>Sar</taxon>
        <taxon>Stramenopiles</taxon>
        <taxon>Bigyra</taxon>
        <taxon>Labyrinthulomycetes</taxon>
        <taxon>Thraustochytrida</taxon>
        <taxon>Thraustochytriidae</taxon>
        <taxon>Hondaea</taxon>
    </lineage>
</organism>
<sequence>MSFVPYLKPVAGDASGLVQVMFDNIGTILALVGATYYGVFGFAANDDVAYDIIYQRILPGLGVSTLVGGAFYAVQGAILSAKEDRLATALPYGINTPGAFAVLFGIMGPVYWADSASCASGDTACIGDAMEAAWRAGVTTNFLVGIISVVLSFFGPAIRKFTPPVALLGSLSGIGMAFLVINALSNTYAEPIAGLVPLFLVFILYYGDVNIGNFPKSLVIILAGTALAWMDGVHTKETWDAAEQNLKWWGIQTGFSALSDWSSVADSIGTVFPVAFTAAAGTLMNVYSAEQAGDKYGVTLTMVSDGLGTVIAALFGCPFSTSVYIGHPAYKKMGAGTMYSVINGVILFIFSLTGMFAIIQAIVPMQAVGPLLVFVGLAICQEAIVSASVREYPAFIIGIVPSIVDWTLQGSGYTADSSNATYYGFTALDGSPLLIALVTISMASYAINRSYVMAAVWSVVAAFLSLFGFIHQGLVSAKEINEVAAGGVYCADATTVIDASRFSEFDTCATGYFPTLSWRFFTAYLMLTAIFLGLFQLQRMGKVDPTIEESEDEIDSRVDAAKVDHAAA</sequence>
<feature type="transmembrane region" description="Helical" evidence="1">
    <location>
        <begin position="368"/>
        <end position="385"/>
    </location>
</feature>
<reference evidence="2 3" key="1">
    <citation type="submission" date="2017-12" db="EMBL/GenBank/DDBJ databases">
        <title>Sequencing, de novo assembly and annotation of complete genome of a new Thraustochytrid species, strain FCC1311.</title>
        <authorList>
            <person name="Sedici K."/>
            <person name="Godart F."/>
            <person name="Aiese Cigliano R."/>
            <person name="Sanseverino W."/>
            <person name="Barakat M."/>
            <person name="Ortet P."/>
            <person name="Marechal E."/>
            <person name="Cagnac O."/>
            <person name="Amato A."/>
        </authorList>
    </citation>
    <scope>NUCLEOTIDE SEQUENCE [LARGE SCALE GENOMIC DNA]</scope>
</reference>
<evidence type="ECO:0000313" key="3">
    <source>
        <dbReference type="Proteomes" id="UP000241890"/>
    </source>
</evidence>
<dbReference type="InParanoid" id="A0A2R5G2H6"/>
<feature type="transmembrane region" description="Helical" evidence="1">
    <location>
        <begin position="338"/>
        <end position="362"/>
    </location>
</feature>
<dbReference type="AlphaFoldDB" id="A0A2R5G2H6"/>
<feature type="transmembrane region" description="Helical" evidence="1">
    <location>
        <begin position="420"/>
        <end position="439"/>
    </location>
</feature>
<feature type="transmembrane region" description="Helical" evidence="1">
    <location>
        <begin position="132"/>
        <end position="154"/>
    </location>
</feature>
<feature type="transmembrane region" description="Helical" evidence="1">
    <location>
        <begin position="52"/>
        <end position="74"/>
    </location>
</feature>
<dbReference type="Proteomes" id="UP000241890">
    <property type="component" value="Unassembled WGS sequence"/>
</dbReference>
<feature type="transmembrane region" description="Helical" evidence="1">
    <location>
        <begin position="451"/>
        <end position="470"/>
    </location>
</feature>
<protein>
    <submittedName>
        <fullName evidence="2">Uncharacterized protein</fullName>
    </submittedName>
</protein>
<accession>A0A2R5G2H6</accession>
<proteinExistence type="predicted"/>
<comment type="caution">
    <text evidence="2">The sequence shown here is derived from an EMBL/GenBank/DDBJ whole genome shotgun (WGS) entry which is preliminary data.</text>
</comment>
<feature type="transmembrane region" description="Helical" evidence="1">
    <location>
        <begin position="516"/>
        <end position="535"/>
    </location>
</feature>